<feature type="chain" id="PRO_5012507502" description="SGNH hydrolase-type esterase domain-containing protein" evidence="2">
    <location>
        <begin position="35"/>
        <end position="529"/>
    </location>
</feature>
<proteinExistence type="predicted"/>
<dbReference type="OMA" id="TEETTCH"/>
<gene>
    <name evidence="3" type="ORF">BCR43DRAFT_561948</name>
</gene>
<evidence type="ECO:0000256" key="2">
    <source>
        <dbReference type="SAM" id="SignalP"/>
    </source>
</evidence>
<organism evidence="3 4">
    <name type="scientific">Syncephalastrum racemosum</name>
    <name type="common">Filamentous fungus</name>
    <dbReference type="NCBI Taxonomy" id="13706"/>
    <lineage>
        <taxon>Eukaryota</taxon>
        <taxon>Fungi</taxon>
        <taxon>Fungi incertae sedis</taxon>
        <taxon>Mucoromycota</taxon>
        <taxon>Mucoromycotina</taxon>
        <taxon>Mucoromycetes</taxon>
        <taxon>Mucorales</taxon>
        <taxon>Syncephalastraceae</taxon>
        <taxon>Syncephalastrum</taxon>
    </lineage>
</organism>
<keyword evidence="2" id="KW-0732">Signal</keyword>
<sequence>MQVPSLSRRNVAIFFLLSLGLLTLFHLKPYSTLTDKDWSPLHLDQSLTEPPQPHSTVQPDDASDQLPPPPPSYKEDQTPAPPPDACTDVDFAWLASDRKYWDGWGSKAMFMKPDGNFTRKNVYLPEGDSICVVVLLGPIPAKSSIKPEEHLGPMDSIVMTAIGRWNKLSIELKQHARQTNVYYAPVTFMHADIYYLESRTEYRSYFWETPALHYYRPYRFLSQNKLAVRKKQTDDPEPLLPLCDFRNSQHTTGSWMRKTEYQRTYPLDFFGMFGIDQEDHAEDNRLFVPDHCRPQYISIGQAAQCLLDKTVHVYADANVRRNLKAFASGNRWCNDHQDQACVCNDDAEKHEKWVTDPTVPLVINETWHADTRFYFSNMGSIAVHDYKTEISAQAARVDPADIVILGFGNQDIEERSSSPGHFASIFEDLLLYLTTEVYPTQTIVVRTPQWFCCGTIESTSWNAGRSNAFARAVRLTVEKYQDRVLLWDVHRLGIPDNLCVSGGTPYSKRNVLNIENMMLWSLLCDANSS</sequence>
<feature type="compositionally biased region" description="Polar residues" evidence="1">
    <location>
        <begin position="45"/>
        <end position="58"/>
    </location>
</feature>
<evidence type="ECO:0000256" key="1">
    <source>
        <dbReference type="SAM" id="MobiDB-lite"/>
    </source>
</evidence>
<evidence type="ECO:0000313" key="4">
    <source>
        <dbReference type="Proteomes" id="UP000242180"/>
    </source>
</evidence>
<accession>A0A1X2HHC1</accession>
<feature type="signal peptide" evidence="2">
    <location>
        <begin position="1"/>
        <end position="34"/>
    </location>
</feature>
<dbReference type="AlphaFoldDB" id="A0A1X2HHC1"/>
<reference evidence="3 4" key="1">
    <citation type="submission" date="2016-07" db="EMBL/GenBank/DDBJ databases">
        <title>Pervasive Adenine N6-methylation of Active Genes in Fungi.</title>
        <authorList>
            <consortium name="DOE Joint Genome Institute"/>
            <person name="Mondo S.J."/>
            <person name="Dannebaum R.O."/>
            <person name="Kuo R.C."/>
            <person name="Labutti K."/>
            <person name="Haridas S."/>
            <person name="Kuo A."/>
            <person name="Salamov A."/>
            <person name="Ahrendt S.R."/>
            <person name="Lipzen A."/>
            <person name="Sullivan W."/>
            <person name="Andreopoulos W.B."/>
            <person name="Clum A."/>
            <person name="Lindquist E."/>
            <person name="Daum C."/>
            <person name="Ramamoorthy G.K."/>
            <person name="Gryganskyi A."/>
            <person name="Culley D."/>
            <person name="Magnuson J.K."/>
            <person name="James T.Y."/>
            <person name="O'Malley M.A."/>
            <person name="Stajich J.E."/>
            <person name="Spatafora J.W."/>
            <person name="Visel A."/>
            <person name="Grigoriev I.V."/>
        </authorList>
    </citation>
    <scope>NUCLEOTIDE SEQUENCE [LARGE SCALE GENOMIC DNA]</scope>
    <source>
        <strain evidence="3 4">NRRL 2496</strain>
    </source>
</reference>
<evidence type="ECO:0000313" key="3">
    <source>
        <dbReference type="EMBL" id="ORY98448.1"/>
    </source>
</evidence>
<protein>
    <recommendedName>
        <fullName evidence="5">SGNH hydrolase-type esterase domain-containing protein</fullName>
    </recommendedName>
</protein>
<dbReference type="InParanoid" id="A0A1X2HHC1"/>
<dbReference type="OrthoDB" id="2244377at2759"/>
<dbReference type="EMBL" id="MCGN01000003">
    <property type="protein sequence ID" value="ORY98448.1"/>
    <property type="molecule type" value="Genomic_DNA"/>
</dbReference>
<dbReference type="STRING" id="13706.A0A1X2HHC1"/>
<feature type="region of interest" description="Disordered" evidence="1">
    <location>
        <begin position="43"/>
        <end position="83"/>
    </location>
</feature>
<evidence type="ECO:0008006" key="5">
    <source>
        <dbReference type="Google" id="ProtNLM"/>
    </source>
</evidence>
<dbReference type="Proteomes" id="UP000242180">
    <property type="component" value="Unassembled WGS sequence"/>
</dbReference>
<name>A0A1X2HHC1_SYNRA</name>
<comment type="caution">
    <text evidence="3">The sequence shown here is derived from an EMBL/GenBank/DDBJ whole genome shotgun (WGS) entry which is preliminary data.</text>
</comment>
<keyword evidence="4" id="KW-1185">Reference proteome</keyword>